<dbReference type="STRING" id="1036612.A0A1L9TZ95"/>
<organism evidence="2 3">
    <name type="scientific">Aspergillus sydowii CBS 593.65</name>
    <dbReference type="NCBI Taxonomy" id="1036612"/>
    <lineage>
        <taxon>Eukaryota</taxon>
        <taxon>Fungi</taxon>
        <taxon>Dikarya</taxon>
        <taxon>Ascomycota</taxon>
        <taxon>Pezizomycotina</taxon>
        <taxon>Eurotiomycetes</taxon>
        <taxon>Eurotiomycetidae</taxon>
        <taxon>Eurotiales</taxon>
        <taxon>Aspergillaceae</taxon>
        <taxon>Aspergillus</taxon>
        <taxon>Aspergillus subgen. Nidulantes</taxon>
    </lineage>
</organism>
<dbReference type="OrthoDB" id="2898509at2759"/>
<keyword evidence="3" id="KW-1185">Reference proteome</keyword>
<dbReference type="VEuPathDB" id="FungiDB:ASPSYDRAFT_168621"/>
<proteinExistence type="predicted"/>
<dbReference type="InterPro" id="IPR052228">
    <property type="entry name" value="Sec_Metab_Biosynth_Oxidored"/>
</dbReference>
<evidence type="ECO:0000313" key="2">
    <source>
        <dbReference type="EMBL" id="OJJ64725.1"/>
    </source>
</evidence>
<dbReference type="SUPFAM" id="SSF51735">
    <property type="entry name" value="NAD(P)-binding Rossmann-fold domains"/>
    <property type="match status" value="1"/>
</dbReference>
<dbReference type="RefSeq" id="XP_040708531.1">
    <property type="nucleotide sequence ID" value="XM_040843390.1"/>
</dbReference>
<dbReference type="Proteomes" id="UP000184356">
    <property type="component" value="Unassembled WGS sequence"/>
</dbReference>
<dbReference type="InterPro" id="IPR002347">
    <property type="entry name" value="SDR_fam"/>
</dbReference>
<gene>
    <name evidence="2" type="ORF">ASPSYDRAFT_168621</name>
</gene>
<name>A0A1L9TZ95_9EURO</name>
<dbReference type="PANTHER" id="PTHR47534">
    <property type="entry name" value="YALI0E05731P"/>
    <property type="match status" value="1"/>
</dbReference>
<evidence type="ECO:0008006" key="4">
    <source>
        <dbReference type="Google" id="ProtNLM"/>
    </source>
</evidence>
<dbReference type="EMBL" id="KV878582">
    <property type="protein sequence ID" value="OJJ64725.1"/>
    <property type="molecule type" value="Genomic_DNA"/>
</dbReference>
<dbReference type="Gene3D" id="3.40.50.720">
    <property type="entry name" value="NAD(P)-binding Rossmann-like Domain"/>
    <property type="match status" value="1"/>
</dbReference>
<dbReference type="GeneID" id="63759463"/>
<reference evidence="3" key="1">
    <citation type="journal article" date="2017" name="Genome Biol.">
        <title>Comparative genomics reveals high biological diversity and specific adaptations in the industrially and medically important fungal genus Aspergillus.</title>
        <authorList>
            <person name="de Vries R.P."/>
            <person name="Riley R."/>
            <person name="Wiebenga A."/>
            <person name="Aguilar-Osorio G."/>
            <person name="Amillis S."/>
            <person name="Uchima C.A."/>
            <person name="Anderluh G."/>
            <person name="Asadollahi M."/>
            <person name="Askin M."/>
            <person name="Barry K."/>
            <person name="Battaglia E."/>
            <person name="Bayram O."/>
            <person name="Benocci T."/>
            <person name="Braus-Stromeyer S.A."/>
            <person name="Caldana C."/>
            <person name="Canovas D."/>
            <person name="Cerqueira G.C."/>
            <person name="Chen F."/>
            <person name="Chen W."/>
            <person name="Choi C."/>
            <person name="Clum A."/>
            <person name="Dos Santos R.A."/>
            <person name="Damasio A.R."/>
            <person name="Diallinas G."/>
            <person name="Emri T."/>
            <person name="Fekete E."/>
            <person name="Flipphi M."/>
            <person name="Freyberg S."/>
            <person name="Gallo A."/>
            <person name="Gournas C."/>
            <person name="Habgood R."/>
            <person name="Hainaut M."/>
            <person name="Harispe M.L."/>
            <person name="Henrissat B."/>
            <person name="Hilden K.S."/>
            <person name="Hope R."/>
            <person name="Hossain A."/>
            <person name="Karabika E."/>
            <person name="Karaffa L."/>
            <person name="Karanyi Z."/>
            <person name="Krasevec N."/>
            <person name="Kuo A."/>
            <person name="Kusch H."/>
            <person name="LaButti K."/>
            <person name="Lagendijk E.L."/>
            <person name="Lapidus A."/>
            <person name="Levasseur A."/>
            <person name="Lindquist E."/>
            <person name="Lipzen A."/>
            <person name="Logrieco A.F."/>
            <person name="MacCabe A."/>
            <person name="Maekelae M.R."/>
            <person name="Malavazi I."/>
            <person name="Melin P."/>
            <person name="Meyer V."/>
            <person name="Mielnichuk N."/>
            <person name="Miskei M."/>
            <person name="Molnar A.P."/>
            <person name="Mule G."/>
            <person name="Ngan C.Y."/>
            <person name="Orejas M."/>
            <person name="Orosz E."/>
            <person name="Ouedraogo J.P."/>
            <person name="Overkamp K.M."/>
            <person name="Park H.-S."/>
            <person name="Perrone G."/>
            <person name="Piumi F."/>
            <person name="Punt P.J."/>
            <person name="Ram A.F."/>
            <person name="Ramon A."/>
            <person name="Rauscher S."/>
            <person name="Record E."/>
            <person name="Riano-Pachon D.M."/>
            <person name="Robert V."/>
            <person name="Roehrig J."/>
            <person name="Ruller R."/>
            <person name="Salamov A."/>
            <person name="Salih N.S."/>
            <person name="Samson R.A."/>
            <person name="Sandor E."/>
            <person name="Sanguinetti M."/>
            <person name="Schuetze T."/>
            <person name="Sepcic K."/>
            <person name="Shelest E."/>
            <person name="Sherlock G."/>
            <person name="Sophianopoulou V."/>
            <person name="Squina F.M."/>
            <person name="Sun H."/>
            <person name="Susca A."/>
            <person name="Todd R.B."/>
            <person name="Tsang A."/>
            <person name="Unkles S.E."/>
            <person name="van de Wiele N."/>
            <person name="van Rossen-Uffink D."/>
            <person name="Oliveira J.V."/>
            <person name="Vesth T.C."/>
            <person name="Visser J."/>
            <person name="Yu J.-H."/>
            <person name="Zhou M."/>
            <person name="Andersen M.R."/>
            <person name="Archer D.B."/>
            <person name="Baker S.E."/>
            <person name="Benoit I."/>
            <person name="Brakhage A.A."/>
            <person name="Braus G.H."/>
            <person name="Fischer R."/>
            <person name="Frisvad J.C."/>
            <person name="Goldman G.H."/>
            <person name="Houbraken J."/>
            <person name="Oakley B."/>
            <person name="Pocsi I."/>
            <person name="Scazzocchio C."/>
            <person name="Seiboth B."/>
            <person name="vanKuyk P.A."/>
            <person name="Wortman J."/>
            <person name="Dyer P.S."/>
            <person name="Grigoriev I.V."/>
        </authorList>
    </citation>
    <scope>NUCLEOTIDE SEQUENCE [LARGE SCALE GENOMIC DNA]</scope>
    <source>
        <strain evidence="3">CBS 593.65</strain>
    </source>
</reference>
<dbReference type="AlphaFoldDB" id="A0A1L9TZ95"/>
<evidence type="ECO:0000256" key="1">
    <source>
        <dbReference type="ARBA" id="ARBA00023002"/>
    </source>
</evidence>
<sequence length="328" mass="35179">MVSLEDIRAHNAQISSTFPPGLVGLFVGATSGIGAATLKAFAKNTRSPRAYFVGRSQEAADQIVAECKALNPEGEYIFIPADVSLIRVVDEVCAQIKAKENELNILCLSQGVASFDRIETPEGIHLLTALGHYSRARFITQLLPLMQRASTLRRVLTVGAAGLEGPIDTSDFPALHVPFDKIRPHIASLLTLALEAMARKAPEVSFIHDYPGAVNTPLTQRMLGGSGAAAVGVEMPDDWMEPEESGERHLFLLTSGRYPAAVREGNGTIEAVKGVDGQVGSGVYSIGWDGECVSSETLQVMDGLRKGGLVDRVWEHTEGEFARVTALV</sequence>
<evidence type="ECO:0000313" key="3">
    <source>
        <dbReference type="Proteomes" id="UP000184356"/>
    </source>
</evidence>
<accession>A0A1L9TZ95</accession>
<protein>
    <recommendedName>
        <fullName evidence="4">Ketoreductase (KR) domain-containing protein</fullName>
    </recommendedName>
</protein>
<dbReference type="InterPro" id="IPR036291">
    <property type="entry name" value="NAD(P)-bd_dom_sf"/>
</dbReference>
<dbReference type="PANTHER" id="PTHR47534:SF3">
    <property type="entry name" value="ALCOHOL DEHYDROGENASE-LIKE C-TERMINAL DOMAIN-CONTAINING PROTEIN"/>
    <property type="match status" value="1"/>
</dbReference>
<dbReference type="Pfam" id="PF00106">
    <property type="entry name" value="adh_short"/>
    <property type="match status" value="1"/>
</dbReference>
<dbReference type="GO" id="GO:0016491">
    <property type="term" value="F:oxidoreductase activity"/>
    <property type="evidence" value="ECO:0007669"/>
    <property type="project" value="UniProtKB-KW"/>
</dbReference>
<keyword evidence="1" id="KW-0560">Oxidoreductase</keyword>